<organism evidence="3 4">
    <name type="scientific">Escherichia coli</name>
    <dbReference type="NCBI Taxonomy" id="562"/>
    <lineage>
        <taxon>Bacteria</taxon>
        <taxon>Pseudomonadati</taxon>
        <taxon>Pseudomonadota</taxon>
        <taxon>Gammaproteobacteria</taxon>
        <taxon>Enterobacterales</taxon>
        <taxon>Enterobacteriaceae</taxon>
        <taxon>Escherichia</taxon>
    </lineage>
</organism>
<evidence type="ECO:0000313" key="3">
    <source>
        <dbReference type="EMBL" id="STE72855.1"/>
    </source>
</evidence>
<feature type="domain" description="Phosphoethanolamine transferase N-terminal" evidence="2">
    <location>
        <begin position="60"/>
        <end position="170"/>
    </location>
</feature>
<dbReference type="GO" id="GO:0005886">
    <property type="term" value="C:plasma membrane"/>
    <property type="evidence" value="ECO:0007669"/>
    <property type="project" value="UniProtKB-SubCell"/>
</dbReference>
<dbReference type="EC" id="2.7.-.-" evidence="3"/>
<dbReference type="GO" id="GO:0009244">
    <property type="term" value="P:lipopolysaccharide core region biosynthetic process"/>
    <property type="evidence" value="ECO:0007669"/>
    <property type="project" value="TreeGrafter"/>
</dbReference>
<feature type="transmembrane region" description="Helical" evidence="1">
    <location>
        <begin position="161"/>
        <end position="178"/>
    </location>
</feature>
<keyword evidence="3" id="KW-0808">Transferase</keyword>
<feature type="transmembrane region" description="Helical" evidence="1">
    <location>
        <begin position="42"/>
        <end position="65"/>
    </location>
</feature>
<dbReference type="InterPro" id="IPR040423">
    <property type="entry name" value="PEA_transferase"/>
</dbReference>
<protein>
    <submittedName>
        <fullName evidence="3">Phosphoethanolamine transferase</fullName>
        <ecNumber evidence="3">2.7.-.-</ecNumber>
    </submittedName>
</protein>
<evidence type="ECO:0000256" key="1">
    <source>
        <dbReference type="SAM" id="Phobius"/>
    </source>
</evidence>
<feature type="transmembrane region" description="Helical" evidence="1">
    <location>
        <begin position="123"/>
        <end position="140"/>
    </location>
</feature>
<evidence type="ECO:0000313" key="4">
    <source>
        <dbReference type="Proteomes" id="UP000255201"/>
    </source>
</evidence>
<feature type="transmembrane region" description="Helical" evidence="1">
    <location>
        <begin position="77"/>
        <end position="103"/>
    </location>
</feature>
<feature type="transmembrane region" description="Helical" evidence="1">
    <location>
        <begin position="12"/>
        <end position="30"/>
    </location>
</feature>
<accession>A0A376JTD6</accession>
<dbReference type="GO" id="GO:0009245">
    <property type="term" value="P:lipid A biosynthetic process"/>
    <property type="evidence" value="ECO:0007669"/>
    <property type="project" value="TreeGrafter"/>
</dbReference>
<dbReference type="GO" id="GO:0043838">
    <property type="term" value="F:phosphatidylethanolamine:Kdo2-lipid A phosphoethanolamine transferase activity"/>
    <property type="evidence" value="ECO:0007669"/>
    <property type="project" value="TreeGrafter"/>
</dbReference>
<keyword evidence="1" id="KW-1133">Transmembrane helix</keyword>
<evidence type="ECO:0000259" key="2">
    <source>
        <dbReference type="Pfam" id="PF08019"/>
    </source>
</evidence>
<dbReference type="Pfam" id="PF08019">
    <property type="entry name" value="EptA_B_N"/>
    <property type="match status" value="1"/>
</dbReference>
<dbReference type="PANTHER" id="PTHR30443:SF3">
    <property type="entry name" value="KDO(2)-LIPID A PHOSPHOETHANOLAMINE 7''-TRANSFERASE"/>
    <property type="match status" value="1"/>
</dbReference>
<gene>
    <name evidence="3" type="primary">eptb_1</name>
    <name evidence="3" type="ORF">NCTC10764_03580</name>
</gene>
<dbReference type="InterPro" id="IPR012549">
    <property type="entry name" value="EptA-like_N"/>
</dbReference>
<dbReference type="AlphaFoldDB" id="A0A376JTD6"/>
<reference evidence="3 4" key="1">
    <citation type="submission" date="2018-06" db="EMBL/GenBank/DDBJ databases">
        <authorList>
            <consortium name="Pathogen Informatics"/>
            <person name="Doyle S."/>
        </authorList>
    </citation>
    <scope>NUCLEOTIDE SEQUENCE [LARGE SCALE GENOMIC DNA]</scope>
    <source>
        <strain evidence="3 4">NCTC10764</strain>
    </source>
</reference>
<sequence length="222" mass="24716">MRYIKSITQQKLSFLLAIYIGLFMNGAVFYRRFGSYAHDFTVWKGISAVVELAATVLVTFFLLRLLSLFGRRSWRILASLVVLFSAGASYYMTFLNVVIGYGIIASVMTTDIDLSKEVVGLNFILWLIAVSALPLILIWNNRCRYTLLRQLRTPGQRIRSLAVVVLAGIMVWAPIRLLDIQQKKVERATGVDLPSYGGVVANSYLPSNWLSALGAVCLGAGR</sequence>
<proteinExistence type="predicted"/>
<name>A0A376JTD6_ECOLX</name>
<keyword evidence="1" id="KW-0472">Membrane</keyword>
<dbReference type="Proteomes" id="UP000255201">
    <property type="component" value="Unassembled WGS sequence"/>
</dbReference>
<dbReference type="PANTHER" id="PTHR30443">
    <property type="entry name" value="INNER MEMBRANE PROTEIN"/>
    <property type="match status" value="1"/>
</dbReference>
<dbReference type="EMBL" id="UFZL01000002">
    <property type="protein sequence ID" value="STE72855.1"/>
    <property type="molecule type" value="Genomic_DNA"/>
</dbReference>
<keyword evidence="1" id="KW-0812">Transmembrane</keyword>